<dbReference type="AlphaFoldDB" id="A0A166GDE8"/>
<name>A0A166GDE8_9AGAM</name>
<proteinExistence type="predicted"/>
<evidence type="ECO:0000256" key="1">
    <source>
        <dbReference type="SAM" id="MobiDB-lite"/>
    </source>
</evidence>
<sequence>MESEHPSSPSTPSPESGPDYERDSYEEKDKGQTTDAGTLKFGNSSVSSASSSRLESNGFKPNACVLTGDTSATGSDIHKSHIVPHTTPRAEV</sequence>
<evidence type="ECO:0000313" key="3">
    <source>
        <dbReference type="Proteomes" id="UP000076532"/>
    </source>
</evidence>
<protein>
    <submittedName>
        <fullName evidence="2">Uncharacterized protein</fullName>
    </submittedName>
</protein>
<dbReference type="Proteomes" id="UP000076532">
    <property type="component" value="Unassembled WGS sequence"/>
</dbReference>
<feature type="compositionally biased region" description="Basic and acidic residues" evidence="1">
    <location>
        <begin position="19"/>
        <end position="32"/>
    </location>
</feature>
<keyword evidence="3" id="KW-1185">Reference proteome</keyword>
<dbReference type="EMBL" id="KV417579">
    <property type="protein sequence ID" value="KZP17724.1"/>
    <property type="molecule type" value="Genomic_DNA"/>
</dbReference>
<feature type="compositionally biased region" description="Low complexity" evidence="1">
    <location>
        <begin position="1"/>
        <end position="17"/>
    </location>
</feature>
<gene>
    <name evidence="2" type="ORF">FIBSPDRAFT_864558</name>
</gene>
<feature type="region of interest" description="Disordered" evidence="1">
    <location>
        <begin position="1"/>
        <end position="92"/>
    </location>
</feature>
<feature type="compositionally biased region" description="Low complexity" evidence="1">
    <location>
        <begin position="44"/>
        <end position="56"/>
    </location>
</feature>
<reference evidence="2 3" key="1">
    <citation type="journal article" date="2016" name="Mol. Biol. Evol.">
        <title>Comparative Genomics of Early-Diverging Mushroom-Forming Fungi Provides Insights into the Origins of Lignocellulose Decay Capabilities.</title>
        <authorList>
            <person name="Nagy L.G."/>
            <person name="Riley R."/>
            <person name="Tritt A."/>
            <person name="Adam C."/>
            <person name="Daum C."/>
            <person name="Floudas D."/>
            <person name="Sun H."/>
            <person name="Yadav J.S."/>
            <person name="Pangilinan J."/>
            <person name="Larsson K.H."/>
            <person name="Matsuura K."/>
            <person name="Barry K."/>
            <person name="Labutti K."/>
            <person name="Kuo R."/>
            <person name="Ohm R.A."/>
            <person name="Bhattacharya S.S."/>
            <person name="Shirouzu T."/>
            <person name="Yoshinaga Y."/>
            <person name="Martin F.M."/>
            <person name="Grigoriev I.V."/>
            <person name="Hibbett D.S."/>
        </authorList>
    </citation>
    <scope>NUCLEOTIDE SEQUENCE [LARGE SCALE GENOMIC DNA]</scope>
    <source>
        <strain evidence="2 3">CBS 109695</strain>
    </source>
</reference>
<evidence type="ECO:0000313" key="2">
    <source>
        <dbReference type="EMBL" id="KZP17724.1"/>
    </source>
</evidence>
<accession>A0A166GDE8</accession>
<organism evidence="2 3">
    <name type="scientific">Athelia psychrophila</name>
    <dbReference type="NCBI Taxonomy" id="1759441"/>
    <lineage>
        <taxon>Eukaryota</taxon>
        <taxon>Fungi</taxon>
        <taxon>Dikarya</taxon>
        <taxon>Basidiomycota</taxon>
        <taxon>Agaricomycotina</taxon>
        <taxon>Agaricomycetes</taxon>
        <taxon>Agaricomycetidae</taxon>
        <taxon>Atheliales</taxon>
        <taxon>Atheliaceae</taxon>
        <taxon>Athelia</taxon>
    </lineage>
</organism>